<dbReference type="PROSITE" id="PS51192">
    <property type="entry name" value="HELICASE_ATP_BIND_1"/>
    <property type="match status" value="1"/>
</dbReference>
<keyword evidence="8" id="KW-0413">Isomerase</keyword>
<keyword evidence="20" id="KW-1185">Reference proteome</keyword>
<dbReference type="Pfam" id="PF00271">
    <property type="entry name" value="Helicase_C"/>
    <property type="match status" value="1"/>
</dbReference>
<evidence type="ECO:0000256" key="6">
    <source>
        <dbReference type="ARBA" id="ARBA00022840"/>
    </source>
</evidence>
<feature type="compositionally biased region" description="Polar residues" evidence="16">
    <location>
        <begin position="1065"/>
        <end position="1077"/>
    </location>
</feature>
<dbReference type="InterPro" id="IPR011545">
    <property type="entry name" value="DEAD/DEAH_box_helicase_dom"/>
</dbReference>
<dbReference type="FunFam" id="1.10.150.20:FF:000077">
    <property type="entry name" value="DExH-box ATP-dependent RNA helicase DExH17"/>
    <property type="match status" value="1"/>
</dbReference>
<sequence>MGSLADPYALRCVSDLPPPFRSVFRFRYFNSLQSECFHVCFFSDVNMVISAPTGSGKTVLFELCILRLLSRFLSPDWRFNLNKGTLKTIYIAPSKALVQEKLRDWNMKLGPLGINCLEMTGDSEFYDNKAIHDADLILTTPEVHVTTYFHLQKLGFFCDIALVLIDEVHLLNDPRGAALEAVVSRIKMLSRHDNMKSFPLANVRFIAVSATIPNIEDIAQWLLAPPEGIKRFGEEMRPVKLTTKVFGYAPAKNDFLFERRLQSFIYDILMQHSRGKSALIFCSTRKGAQEAAQCLSQTGASLGYSNPFMKSMQQYEHLKEASLTCSDKQLQACIVHGVGFHNGGLCLKDRGLVEGLFLKGDLQVLCTTNTLAHGINLPAHTVVIKSTQFFNKEKGLYVEYERSMVLQMCGRAGRPPFDDTGTIIIMTRKETVHIYENLLNGCEMVESQLLPCAVEHLNAEIVQLTVSDIILAVEWIKCSYLYTRIRKNPENYGVKGGTPQDLLEKQIQDICVQKIHELVDYGLIWTDEGAFVLQPLEPGRLMAKFYLKFDTMKLIVKASACCSLENLLHVICHSAEITWIQLRRKDKKILNDINADKDGRLLFHIVMENGKRKKRVQTREEKIFLLANDCLTGDPLIHDLSLNQETNSICSNGCRIAKCMREYFIYKKNYRSAINSMILANSLHQKLWESSPFLLKQLPGIGIVTAKALKTAGIYCFETLATADARKIESATGRNYPFGNHIKDSMSSLPPKIDIDIEETGNRLGKATITVTLTRLSQAVRSSKRSCADMVVASEEDNVILFHENIRTREFHSPYSVKVFVPCPQNARVTLKVDLIFEEYVGLDVHKKHVVSREDGLYVTKEHVIDKLEPAYNLPSEICLISSRTTRTSRSQSHTEQSPLSKEVYVIEDDDVAVSALEKADNVLGTRKFNNLALLEVPSFDLLPEEEYGAPGPEQAECKSATDNTIFDHIRKKSKEFPTLMVSKSMDSSYEPLILKKMKISRDQFEVEHGCLHADEATTMDFEPVEPRVSPTNTAEKCRGILGRSSEKSRMLFGIMDSPSEKSKMLSTTPDKSSLQNAGGKESPLEKSKVLSTSAENSLQFAARRVSSSEKSKMLTTPDKSSLVFAGGKESPLEKSEVLSTSAENSLQFAARRVSSSEKSKMLTTPDKSSLVFAGGKESPLEKSEVLSTSAENSLQFAARRVSSSEKSKMLTTPDESSPGFVGGKDSSLEKSKIRISTPVEYPLKKGNPGENPFKTGTPVENSPQFATQRDSPSKKRKSCISSPLPCFQAVQCTEQVRVAAQPFDIQEYVKEISRSRRNSQGGDPFAGYKSIFSFLY</sequence>
<dbReference type="Gene3D" id="1.10.3380.10">
    <property type="entry name" value="Sec63 N-terminal domain-like domain"/>
    <property type="match status" value="1"/>
</dbReference>
<keyword evidence="6" id="KW-0067">ATP-binding</keyword>
<dbReference type="GO" id="GO:0016787">
    <property type="term" value="F:hydrolase activity"/>
    <property type="evidence" value="ECO:0007669"/>
    <property type="project" value="UniProtKB-KW"/>
</dbReference>
<dbReference type="InterPro" id="IPR027417">
    <property type="entry name" value="P-loop_NTPase"/>
</dbReference>
<evidence type="ECO:0000256" key="10">
    <source>
        <dbReference type="ARBA" id="ARBA00023254"/>
    </source>
</evidence>
<evidence type="ECO:0000259" key="17">
    <source>
        <dbReference type="PROSITE" id="PS51192"/>
    </source>
</evidence>
<dbReference type="Gene3D" id="3.40.50.300">
    <property type="entry name" value="P-loop containing nucleotide triphosphate hydrolases"/>
    <property type="match status" value="2"/>
</dbReference>
<evidence type="ECO:0000256" key="8">
    <source>
        <dbReference type="ARBA" id="ARBA00023235"/>
    </source>
</evidence>
<comment type="catalytic activity">
    <reaction evidence="13">
        <text>ATP + H2O = ADP + phosphate + H(+)</text>
        <dbReference type="Rhea" id="RHEA:13065"/>
        <dbReference type="ChEBI" id="CHEBI:15377"/>
        <dbReference type="ChEBI" id="CHEBI:15378"/>
        <dbReference type="ChEBI" id="CHEBI:30616"/>
        <dbReference type="ChEBI" id="CHEBI:43474"/>
        <dbReference type="ChEBI" id="CHEBI:456216"/>
        <dbReference type="EC" id="5.6.2.4"/>
    </reaction>
</comment>
<dbReference type="SUPFAM" id="SSF52540">
    <property type="entry name" value="P-loop containing nucleoside triphosphate hydrolases"/>
    <property type="match status" value="2"/>
</dbReference>
<dbReference type="SMART" id="SM00490">
    <property type="entry name" value="HELICc"/>
    <property type="match status" value="1"/>
</dbReference>
<dbReference type="Gene3D" id="1.10.150.20">
    <property type="entry name" value="5' to 3' exonuclease, C-terminal subdomain"/>
    <property type="match status" value="1"/>
</dbReference>
<dbReference type="FunFam" id="3.40.50.300:FF:001076">
    <property type="entry name" value="ATP-dependent DNA helicase MER3"/>
    <property type="match status" value="1"/>
</dbReference>
<dbReference type="SUPFAM" id="SSF158702">
    <property type="entry name" value="Sec63 N-terminal domain-like"/>
    <property type="match status" value="1"/>
</dbReference>
<evidence type="ECO:0000256" key="16">
    <source>
        <dbReference type="SAM" id="MobiDB-lite"/>
    </source>
</evidence>
<dbReference type="FunFam" id="1.10.10.10:FF:000012">
    <property type="entry name" value="U5 small nuclear ribonucleoprotein helicase"/>
    <property type="match status" value="1"/>
</dbReference>
<feature type="region of interest" description="Disordered" evidence="16">
    <location>
        <begin position="1198"/>
        <end position="1278"/>
    </location>
</feature>
<evidence type="ECO:0000256" key="1">
    <source>
        <dbReference type="ARBA" id="ARBA00004123"/>
    </source>
</evidence>
<dbReference type="PANTHER" id="PTHR47835">
    <property type="entry name" value="HFM1, ATP DEPENDENT DNA HELICASE HOMOLOG"/>
    <property type="match status" value="1"/>
</dbReference>
<name>A0A811PWM7_9POAL</name>
<organism evidence="19 20">
    <name type="scientific">Miscanthus lutarioriparius</name>
    <dbReference type="NCBI Taxonomy" id="422564"/>
    <lineage>
        <taxon>Eukaryota</taxon>
        <taxon>Viridiplantae</taxon>
        <taxon>Streptophyta</taxon>
        <taxon>Embryophyta</taxon>
        <taxon>Tracheophyta</taxon>
        <taxon>Spermatophyta</taxon>
        <taxon>Magnoliopsida</taxon>
        <taxon>Liliopsida</taxon>
        <taxon>Poales</taxon>
        <taxon>Poaceae</taxon>
        <taxon>PACMAD clade</taxon>
        <taxon>Panicoideae</taxon>
        <taxon>Andropogonodae</taxon>
        <taxon>Andropogoneae</taxon>
        <taxon>Saccharinae</taxon>
        <taxon>Miscanthus</taxon>
    </lineage>
</organism>
<accession>A0A811PWM7</accession>
<evidence type="ECO:0000256" key="3">
    <source>
        <dbReference type="ARBA" id="ARBA00022741"/>
    </source>
</evidence>
<dbReference type="PROSITE" id="PS51194">
    <property type="entry name" value="HELICASE_CTER"/>
    <property type="match status" value="1"/>
</dbReference>
<gene>
    <name evidence="19" type="ORF">NCGR_LOCUS34089</name>
</gene>
<keyword evidence="4" id="KW-0378">Hydrolase</keyword>
<feature type="domain" description="Helicase C-terminal" evidence="18">
    <location>
        <begin position="260"/>
        <end position="461"/>
    </location>
</feature>
<evidence type="ECO:0000256" key="14">
    <source>
        <dbReference type="ARBA" id="ARBA00093647"/>
    </source>
</evidence>
<keyword evidence="9" id="KW-0539">Nucleus</keyword>
<dbReference type="SMART" id="SM00487">
    <property type="entry name" value="DEXDc"/>
    <property type="match status" value="1"/>
</dbReference>
<dbReference type="Pfam" id="PF00270">
    <property type="entry name" value="DEAD"/>
    <property type="match status" value="1"/>
</dbReference>
<dbReference type="Pfam" id="PF23445">
    <property type="entry name" value="WHD_SNRNP200"/>
    <property type="match status" value="1"/>
</dbReference>
<dbReference type="GO" id="GO:0007131">
    <property type="term" value="P:reciprocal meiotic recombination"/>
    <property type="evidence" value="ECO:0007669"/>
    <property type="project" value="UniProtKB-ARBA"/>
</dbReference>
<protein>
    <recommendedName>
        <fullName evidence="12">DNA 3'-5' helicase</fullName>
        <ecNumber evidence="12">5.6.2.4</ecNumber>
    </recommendedName>
    <alternativeName>
        <fullName evidence="14">DNA 3'-5' helicase MER3</fullName>
    </alternativeName>
    <alternativeName>
        <fullName evidence="15">Protein ROCK-N-ROLLERS</fullName>
    </alternativeName>
</protein>
<dbReference type="PANTHER" id="PTHR47835:SF3">
    <property type="entry name" value="HELICASE FOR MEIOSIS 1"/>
    <property type="match status" value="1"/>
</dbReference>
<evidence type="ECO:0000256" key="9">
    <source>
        <dbReference type="ARBA" id="ARBA00023242"/>
    </source>
</evidence>
<evidence type="ECO:0000256" key="7">
    <source>
        <dbReference type="ARBA" id="ARBA00023125"/>
    </source>
</evidence>
<dbReference type="GO" id="GO:0005634">
    <property type="term" value="C:nucleus"/>
    <property type="evidence" value="ECO:0007669"/>
    <property type="project" value="UniProtKB-SubCell"/>
</dbReference>
<dbReference type="GO" id="GO:0043138">
    <property type="term" value="F:3'-5' DNA helicase activity"/>
    <property type="evidence" value="ECO:0007669"/>
    <property type="project" value="UniProtKB-EC"/>
</dbReference>
<dbReference type="InterPro" id="IPR014001">
    <property type="entry name" value="Helicase_ATP-bd"/>
</dbReference>
<dbReference type="InterPro" id="IPR001650">
    <property type="entry name" value="Helicase_C-like"/>
</dbReference>
<evidence type="ECO:0000256" key="12">
    <source>
        <dbReference type="ARBA" id="ARBA00034808"/>
    </source>
</evidence>
<evidence type="ECO:0000259" key="18">
    <source>
        <dbReference type="PROSITE" id="PS51194"/>
    </source>
</evidence>
<comment type="similarity">
    <text evidence="2">Belongs to the helicase family. SKI2 subfamily.</text>
</comment>
<keyword evidence="3" id="KW-0547">Nucleotide-binding</keyword>
<evidence type="ECO:0000256" key="4">
    <source>
        <dbReference type="ARBA" id="ARBA00022801"/>
    </source>
</evidence>
<dbReference type="EMBL" id="CAJGYO010000008">
    <property type="protein sequence ID" value="CAD6250295.1"/>
    <property type="molecule type" value="Genomic_DNA"/>
</dbReference>
<dbReference type="Pfam" id="PF02889">
    <property type="entry name" value="Sec63"/>
    <property type="match status" value="1"/>
</dbReference>
<comment type="caution">
    <text evidence="19">The sequence shown here is derived from an EMBL/GenBank/DDBJ whole genome shotgun (WGS) entry which is preliminary data.</text>
</comment>
<evidence type="ECO:0000313" key="20">
    <source>
        <dbReference type="Proteomes" id="UP000604825"/>
    </source>
</evidence>
<dbReference type="CDD" id="cd18795">
    <property type="entry name" value="SF2_C_Ski2"/>
    <property type="match status" value="1"/>
</dbReference>
<dbReference type="GO" id="GO:0003677">
    <property type="term" value="F:DNA binding"/>
    <property type="evidence" value="ECO:0007669"/>
    <property type="project" value="UniProtKB-KW"/>
</dbReference>
<comment type="catalytic activity">
    <reaction evidence="11">
        <text>Couples ATP hydrolysis with the unwinding of duplex DNA by translocating in the 3'-5' direction.</text>
        <dbReference type="EC" id="5.6.2.4"/>
    </reaction>
</comment>
<dbReference type="GO" id="GO:0005524">
    <property type="term" value="F:ATP binding"/>
    <property type="evidence" value="ECO:0007669"/>
    <property type="project" value="UniProtKB-KW"/>
</dbReference>
<keyword evidence="5" id="KW-0347">Helicase</keyword>
<feature type="region of interest" description="Disordered" evidence="16">
    <location>
        <begin position="1057"/>
        <end position="1091"/>
    </location>
</feature>
<comment type="subcellular location">
    <subcellularLocation>
        <location evidence="1">Nucleus</location>
    </subcellularLocation>
</comment>
<dbReference type="SMART" id="SM00973">
    <property type="entry name" value="Sec63"/>
    <property type="match status" value="1"/>
</dbReference>
<evidence type="ECO:0000256" key="11">
    <source>
        <dbReference type="ARBA" id="ARBA00034617"/>
    </source>
</evidence>
<dbReference type="Gene3D" id="1.10.10.10">
    <property type="entry name" value="Winged helix-like DNA-binding domain superfamily/Winged helix DNA-binding domain"/>
    <property type="match status" value="1"/>
</dbReference>
<dbReference type="FunFam" id="1.10.3380.10:FF:000008">
    <property type="entry name" value="DExH-box ATP-dependent RNA helicase DExH17"/>
    <property type="match status" value="1"/>
</dbReference>
<keyword evidence="10" id="KW-0469">Meiosis</keyword>
<evidence type="ECO:0000256" key="5">
    <source>
        <dbReference type="ARBA" id="ARBA00022806"/>
    </source>
</evidence>
<evidence type="ECO:0000256" key="15">
    <source>
        <dbReference type="ARBA" id="ARBA00093653"/>
    </source>
</evidence>
<dbReference type="InterPro" id="IPR057842">
    <property type="entry name" value="WH_MER3"/>
</dbReference>
<dbReference type="OrthoDB" id="5575at2759"/>
<feature type="domain" description="Helicase ATP-binding" evidence="17">
    <location>
        <begin position="38"/>
        <end position="230"/>
    </location>
</feature>
<reference evidence="19" key="1">
    <citation type="submission" date="2020-10" db="EMBL/GenBank/DDBJ databases">
        <authorList>
            <person name="Han B."/>
            <person name="Lu T."/>
            <person name="Zhao Q."/>
            <person name="Huang X."/>
            <person name="Zhao Y."/>
        </authorList>
    </citation>
    <scope>NUCLEOTIDE SEQUENCE</scope>
</reference>
<proteinExistence type="inferred from homology"/>
<feature type="compositionally biased region" description="Polar residues" evidence="16">
    <location>
        <begin position="1259"/>
        <end position="1271"/>
    </location>
</feature>
<dbReference type="InterPro" id="IPR004179">
    <property type="entry name" value="Sec63-dom"/>
</dbReference>
<dbReference type="EC" id="5.6.2.4" evidence="12"/>
<dbReference type="Proteomes" id="UP000604825">
    <property type="component" value="Unassembled WGS sequence"/>
</dbReference>
<keyword evidence="7" id="KW-0238">DNA-binding</keyword>
<dbReference type="InterPro" id="IPR052247">
    <property type="entry name" value="Meiotic_Crossover_Helicase"/>
</dbReference>
<dbReference type="InterPro" id="IPR036388">
    <property type="entry name" value="WH-like_DNA-bd_sf"/>
</dbReference>
<evidence type="ECO:0000256" key="13">
    <source>
        <dbReference type="ARBA" id="ARBA00048988"/>
    </source>
</evidence>
<evidence type="ECO:0000256" key="2">
    <source>
        <dbReference type="ARBA" id="ARBA00010140"/>
    </source>
</evidence>
<evidence type="ECO:0000313" key="19">
    <source>
        <dbReference type="EMBL" id="CAD6250295.1"/>
    </source>
</evidence>